<keyword evidence="11" id="KW-0732">Signal</keyword>
<evidence type="ECO:0000256" key="8">
    <source>
        <dbReference type="ARBA" id="ARBA00047306"/>
    </source>
</evidence>
<dbReference type="InterPro" id="IPR008576">
    <property type="entry name" value="MeTrfase_NTM1"/>
</dbReference>
<accession>A0A7S4GHS3</accession>
<feature type="chain" id="PRO_5031230129" description="Alpha N-terminal protein methyltransferase 1" evidence="11">
    <location>
        <begin position="22"/>
        <end position="545"/>
    </location>
</feature>
<dbReference type="GO" id="GO:0032259">
    <property type="term" value="P:methylation"/>
    <property type="evidence" value="ECO:0007669"/>
    <property type="project" value="UniProtKB-KW"/>
</dbReference>
<dbReference type="EC" id="2.1.1.244" evidence="5"/>
<dbReference type="InterPro" id="IPR029063">
    <property type="entry name" value="SAM-dependent_MTases_sf"/>
</dbReference>
<dbReference type="Gene3D" id="3.40.50.150">
    <property type="entry name" value="Vaccinia Virus protein VP39"/>
    <property type="match status" value="2"/>
</dbReference>
<gene>
    <name evidence="12" type="ORF">EGYM00163_LOCUS48853</name>
</gene>
<comment type="catalytic activity">
    <reaction evidence="10">
        <text>N-terminal L-alanyl-L-prolyl-L-lysyl-[protein] + 3 S-adenosyl-L-methionine = N-terminal N,N,N-trimethyl-L-alanyl-L-prolyl-L-lysyl-[protein] + 3 S-adenosyl-L-homocysteine + 3 H(+)</text>
        <dbReference type="Rhea" id="RHEA:54712"/>
        <dbReference type="Rhea" id="RHEA-COMP:13785"/>
        <dbReference type="Rhea" id="RHEA-COMP:13971"/>
        <dbReference type="ChEBI" id="CHEBI:15378"/>
        <dbReference type="ChEBI" id="CHEBI:57856"/>
        <dbReference type="ChEBI" id="CHEBI:59789"/>
        <dbReference type="ChEBI" id="CHEBI:138057"/>
        <dbReference type="ChEBI" id="CHEBI:138315"/>
        <dbReference type="EC" id="2.1.1.244"/>
    </reaction>
</comment>
<dbReference type="PANTHER" id="PTHR12753:SF0">
    <property type="entry name" value="ALPHA N-TERMINAL PROTEIN METHYLTRANSFERASE 1"/>
    <property type="match status" value="1"/>
</dbReference>
<evidence type="ECO:0000256" key="4">
    <source>
        <dbReference type="ARBA" id="ARBA00022691"/>
    </source>
</evidence>
<keyword evidence="3" id="KW-0808">Transferase</keyword>
<dbReference type="Pfam" id="PF05891">
    <property type="entry name" value="Methyltransf_PK"/>
    <property type="match status" value="2"/>
</dbReference>
<comment type="catalytic activity">
    <reaction evidence="8">
        <text>N-terminal L-seryl-L-prolyl-L-lysyl-[protein] + 3 S-adenosyl-L-methionine = N-terminal N,N,N-trimethyl-L-seryl-L-prolyl-L-lysyl-[protein] + 3 S-adenosyl-L-homocysteine + 3 H(+)</text>
        <dbReference type="Rhea" id="RHEA:54724"/>
        <dbReference type="Rhea" id="RHEA-COMP:13789"/>
        <dbReference type="Rhea" id="RHEA-COMP:13973"/>
        <dbReference type="ChEBI" id="CHEBI:15378"/>
        <dbReference type="ChEBI" id="CHEBI:57856"/>
        <dbReference type="ChEBI" id="CHEBI:59789"/>
        <dbReference type="ChEBI" id="CHEBI:138061"/>
        <dbReference type="ChEBI" id="CHEBI:138317"/>
        <dbReference type="EC" id="2.1.1.244"/>
    </reaction>
</comment>
<evidence type="ECO:0000256" key="3">
    <source>
        <dbReference type="ARBA" id="ARBA00022679"/>
    </source>
</evidence>
<dbReference type="CDD" id="cd02440">
    <property type="entry name" value="AdoMet_MTases"/>
    <property type="match status" value="2"/>
</dbReference>
<keyword evidence="2" id="KW-0489">Methyltransferase</keyword>
<evidence type="ECO:0000256" key="7">
    <source>
        <dbReference type="ARBA" id="ARBA00043129"/>
    </source>
</evidence>
<feature type="signal peptide" evidence="11">
    <location>
        <begin position="1"/>
        <end position="21"/>
    </location>
</feature>
<name>A0A7S4GHS3_9EUGL</name>
<evidence type="ECO:0000256" key="1">
    <source>
        <dbReference type="ARBA" id="ARBA00009059"/>
    </source>
</evidence>
<evidence type="ECO:0000313" key="12">
    <source>
        <dbReference type="EMBL" id="CAE0837481.1"/>
    </source>
</evidence>
<dbReference type="EMBL" id="HBJA01141963">
    <property type="protein sequence ID" value="CAE0837481.1"/>
    <property type="molecule type" value="Transcribed_RNA"/>
</dbReference>
<protein>
    <recommendedName>
        <fullName evidence="6">Alpha N-terminal protein methyltransferase 1</fullName>
        <ecNumber evidence="5">2.1.1.244</ecNumber>
    </recommendedName>
    <alternativeName>
        <fullName evidence="7">X-Pro-Lys N-terminal protein methyltransferase 1</fullName>
    </alternativeName>
</protein>
<sequence>MVGHLFLLLAVCFSFAPLGAGNLVFHEYYQQKDKELTKMMGTPVYGESDVDPLWQSPEDIDAWYGEVKDFWTDINPSIGGMIEEGGWENSSPDMEESIAFLEEFFPKDGKRQRKALDIGAGVGRVAKGVLLKYVRTVDVIDQEPKFIAMAKSMLGPQPYPYDTLNPEGQYTEATVQAFFPVEEAYDLICLQWTASYLADADLLVALTKFRKALKPHGLIFIKDSILKGGVQAQKVDKRIMRPHSLYEALLRKVGLHLVKKAEHGLQPEAHTNRMGMYLAGKHPVSTITTEDGEEIPLMGVDSESGEHFYSMKGMWAEELKKKQWNKHVKEYWDQREAKVNNPEIAGIDLEESAQFLEDQFAPGQRFKRRGLDLGAGVGRVAQGVLLKYVYTVDLVDQGAHFLREARNRLSSRNTNGQYVQAAVQDVDIPKGHYDLICIQYTALYLSDEDLLKVLKNAVPGLKEGGIVFFKDNLPMNPDKFQVNRDSAFNIFRMEQHYRWLFREAGLQISKESPQLQWLEGANPIRMFALRPEEYYQPPAGDDEDN</sequence>
<evidence type="ECO:0000256" key="9">
    <source>
        <dbReference type="ARBA" id="ARBA00047885"/>
    </source>
</evidence>
<proteinExistence type="inferred from homology"/>
<reference evidence="12" key="1">
    <citation type="submission" date="2021-01" db="EMBL/GenBank/DDBJ databases">
        <authorList>
            <person name="Corre E."/>
            <person name="Pelletier E."/>
            <person name="Niang G."/>
            <person name="Scheremetjew M."/>
            <person name="Finn R."/>
            <person name="Kale V."/>
            <person name="Holt S."/>
            <person name="Cochrane G."/>
            <person name="Meng A."/>
            <person name="Brown T."/>
            <person name="Cohen L."/>
        </authorList>
    </citation>
    <scope>NUCLEOTIDE SEQUENCE</scope>
    <source>
        <strain evidence="12">CCMP1594</strain>
    </source>
</reference>
<evidence type="ECO:0000256" key="10">
    <source>
        <dbReference type="ARBA" id="ARBA00048167"/>
    </source>
</evidence>
<dbReference type="GO" id="GO:0071885">
    <property type="term" value="F:N-terminal protein N-methyltransferase activity"/>
    <property type="evidence" value="ECO:0007669"/>
    <property type="project" value="UniProtKB-EC"/>
</dbReference>
<dbReference type="SUPFAM" id="SSF53335">
    <property type="entry name" value="S-adenosyl-L-methionine-dependent methyltransferases"/>
    <property type="match status" value="2"/>
</dbReference>
<evidence type="ECO:0000256" key="2">
    <source>
        <dbReference type="ARBA" id="ARBA00022603"/>
    </source>
</evidence>
<evidence type="ECO:0000256" key="11">
    <source>
        <dbReference type="SAM" id="SignalP"/>
    </source>
</evidence>
<comment type="catalytic activity">
    <reaction evidence="9">
        <text>N-terminal L-prolyl-L-prolyl-L-lysyl-[protein] + 2 S-adenosyl-L-methionine = N-terminal N,N-dimethyl-L-prolyl-L-prolyl-L-lysyl-[protein] + 2 S-adenosyl-L-homocysteine + 2 H(+)</text>
        <dbReference type="Rhea" id="RHEA:54736"/>
        <dbReference type="Rhea" id="RHEA-COMP:13787"/>
        <dbReference type="Rhea" id="RHEA-COMP:13974"/>
        <dbReference type="ChEBI" id="CHEBI:15378"/>
        <dbReference type="ChEBI" id="CHEBI:57856"/>
        <dbReference type="ChEBI" id="CHEBI:59789"/>
        <dbReference type="ChEBI" id="CHEBI:138059"/>
        <dbReference type="ChEBI" id="CHEBI:138318"/>
        <dbReference type="EC" id="2.1.1.244"/>
    </reaction>
</comment>
<organism evidence="12">
    <name type="scientific">Eutreptiella gymnastica</name>
    <dbReference type="NCBI Taxonomy" id="73025"/>
    <lineage>
        <taxon>Eukaryota</taxon>
        <taxon>Discoba</taxon>
        <taxon>Euglenozoa</taxon>
        <taxon>Euglenida</taxon>
        <taxon>Spirocuta</taxon>
        <taxon>Euglenophyceae</taxon>
        <taxon>Eutreptiales</taxon>
        <taxon>Eutreptiaceae</taxon>
        <taxon>Eutreptiella</taxon>
    </lineage>
</organism>
<evidence type="ECO:0000256" key="5">
    <source>
        <dbReference type="ARBA" id="ARBA00039112"/>
    </source>
</evidence>
<dbReference type="GO" id="GO:0005737">
    <property type="term" value="C:cytoplasm"/>
    <property type="evidence" value="ECO:0007669"/>
    <property type="project" value="TreeGrafter"/>
</dbReference>
<evidence type="ECO:0000256" key="6">
    <source>
        <dbReference type="ARBA" id="ARBA00039449"/>
    </source>
</evidence>
<comment type="similarity">
    <text evidence="1">Belongs to the methyltransferase superfamily. NTM1 family.</text>
</comment>
<dbReference type="PANTHER" id="PTHR12753">
    <property type="entry name" value="AD-003 - RELATED"/>
    <property type="match status" value="1"/>
</dbReference>
<dbReference type="AlphaFoldDB" id="A0A7S4GHS3"/>
<keyword evidence="4" id="KW-0949">S-adenosyl-L-methionine</keyword>